<dbReference type="OrthoDB" id="342839at2"/>
<dbReference type="PANTHER" id="PTHR46504">
    <property type="entry name" value="TRNASE Z TRZ1"/>
    <property type="match status" value="1"/>
</dbReference>
<evidence type="ECO:0000313" key="2">
    <source>
        <dbReference type="EMBL" id="TGK91360.1"/>
    </source>
</evidence>
<protein>
    <submittedName>
        <fullName evidence="2">MBL fold metallo-hydrolase</fullName>
    </submittedName>
</protein>
<evidence type="ECO:0000313" key="3">
    <source>
        <dbReference type="Proteomes" id="UP000297891"/>
    </source>
</evidence>
<dbReference type="EMBL" id="RQFP01000014">
    <property type="protein sequence ID" value="TGK91360.1"/>
    <property type="molecule type" value="Genomic_DNA"/>
</dbReference>
<dbReference type="Gene3D" id="3.60.15.10">
    <property type="entry name" value="Ribonuclease Z/Hydroxyacylglutathione hydrolase-like"/>
    <property type="match status" value="1"/>
</dbReference>
<sequence>MLTASFEYKGIKFEGISEGGIRTSIICPSLDFMFDFGYINPDKIHIGRILLSHAHLDHSCGIPYYVSQRSLRKLSVPKVYLPKSLEPKMSQILKLYSEIEDFDYDCELIGLGFGERVDLKPGYFFKPWPSFHRVPSQGYTIYETKRKLKKEWTSLSSEEIRRKKEQGEDPTEEISVPLVSFSGDTKIEYVLENEDVRKSKILFMECTYYCDKRDVSRAREWGHTHFDEIIEHASAFENEAIVLIHPSKRYSYRELNDLFRKKVPPILKDRISLFLPPKS</sequence>
<accession>A0A2M9Y340</accession>
<dbReference type="GO" id="GO:0016787">
    <property type="term" value="F:hydrolase activity"/>
    <property type="evidence" value="ECO:0007669"/>
    <property type="project" value="UniProtKB-KW"/>
</dbReference>
<reference evidence="2" key="1">
    <citation type="journal article" date="2019" name="PLoS Negl. Trop. Dis.">
        <title>Revisiting the worldwide diversity of Leptospira species in the environment.</title>
        <authorList>
            <person name="Vincent A.T."/>
            <person name="Schiettekatte O."/>
            <person name="Bourhy P."/>
            <person name="Veyrier F.J."/>
            <person name="Picardeau M."/>
        </authorList>
    </citation>
    <scope>NUCLEOTIDE SEQUENCE [LARGE SCALE GENOMIC DNA]</scope>
    <source>
        <strain evidence="2">201800277</strain>
    </source>
</reference>
<name>A0A2M9Y340_9LEPT</name>
<dbReference type="InterPro" id="IPR036866">
    <property type="entry name" value="RibonucZ/Hydroxyglut_hydro"/>
</dbReference>
<dbReference type="InterPro" id="IPR001279">
    <property type="entry name" value="Metallo-B-lactamas"/>
</dbReference>
<dbReference type="RefSeq" id="WP_100790366.1">
    <property type="nucleotide sequence ID" value="NZ_NPDQ01000003.1"/>
</dbReference>
<feature type="domain" description="Metallo-beta-lactamase" evidence="1">
    <location>
        <begin position="45"/>
        <end position="245"/>
    </location>
</feature>
<dbReference type="Proteomes" id="UP000297891">
    <property type="component" value="Unassembled WGS sequence"/>
</dbReference>
<dbReference type="Pfam" id="PF12706">
    <property type="entry name" value="Lactamase_B_2"/>
    <property type="match status" value="1"/>
</dbReference>
<keyword evidence="2" id="KW-0378">Hydrolase</keyword>
<dbReference type="PANTHER" id="PTHR46504:SF2">
    <property type="entry name" value="TRNASE Z TRZ1"/>
    <property type="match status" value="1"/>
</dbReference>
<organism evidence="2 3">
    <name type="scientific">Leptospira brenneri</name>
    <dbReference type="NCBI Taxonomy" id="2023182"/>
    <lineage>
        <taxon>Bacteria</taxon>
        <taxon>Pseudomonadati</taxon>
        <taxon>Spirochaetota</taxon>
        <taxon>Spirochaetia</taxon>
        <taxon>Leptospirales</taxon>
        <taxon>Leptospiraceae</taxon>
        <taxon>Leptospira</taxon>
    </lineage>
</organism>
<dbReference type="SUPFAM" id="SSF56281">
    <property type="entry name" value="Metallo-hydrolase/oxidoreductase"/>
    <property type="match status" value="1"/>
</dbReference>
<gene>
    <name evidence="2" type="ORF">EHQ30_14115</name>
</gene>
<evidence type="ECO:0000259" key="1">
    <source>
        <dbReference type="Pfam" id="PF12706"/>
    </source>
</evidence>
<proteinExistence type="predicted"/>
<comment type="caution">
    <text evidence="2">The sequence shown here is derived from an EMBL/GenBank/DDBJ whole genome shotgun (WGS) entry which is preliminary data.</text>
</comment>
<dbReference type="AlphaFoldDB" id="A0A2M9Y340"/>
<keyword evidence="3" id="KW-1185">Reference proteome</keyword>